<sequence length="131" mass="14961">MYQLTMQRVNAALIHKKLLSGNATRLLATTKRSGLQKQVFALYRKLLRTSNAKDNDIATTPLQVQDQPSILKYLSDPESTTFATQKQFRNKASQLKRRDVDRIEYNIRQGEKYLTLLQMSGVTSIRRSSAA</sequence>
<evidence type="ECO:0000313" key="1">
    <source>
        <dbReference type="EMBL" id="CAE0478631.1"/>
    </source>
</evidence>
<dbReference type="EMBL" id="HBIO01030646">
    <property type="protein sequence ID" value="CAE0478631.1"/>
    <property type="molecule type" value="Transcribed_RNA"/>
</dbReference>
<proteinExistence type="predicted"/>
<organism evidence="1">
    <name type="scientific">Chaetoceros debilis</name>
    <dbReference type="NCBI Taxonomy" id="122233"/>
    <lineage>
        <taxon>Eukaryota</taxon>
        <taxon>Sar</taxon>
        <taxon>Stramenopiles</taxon>
        <taxon>Ochrophyta</taxon>
        <taxon>Bacillariophyta</taxon>
        <taxon>Coscinodiscophyceae</taxon>
        <taxon>Chaetocerotophycidae</taxon>
        <taxon>Chaetocerotales</taxon>
        <taxon>Chaetocerotaceae</taxon>
        <taxon>Chaetoceros</taxon>
    </lineage>
</organism>
<name>A0A7S3VG71_9STRA</name>
<dbReference type="AlphaFoldDB" id="A0A7S3VG71"/>
<accession>A0A7S3VG71</accession>
<protein>
    <submittedName>
        <fullName evidence="1">Uncharacterized protein</fullName>
    </submittedName>
</protein>
<reference evidence="1" key="1">
    <citation type="submission" date="2021-01" db="EMBL/GenBank/DDBJ databases">
        <authorList>
            <person name="Corre E."/>
            <person name="Pelletier E."/>
            <person name="Niang G."/>
            <person name="Scheremetjew M."/>
            <person name="Finn R."/>
            <person name="Kale V."/>
            <person name="Holt S."/>
            <person name="Cochrane G."/>
            <person name="Meng A."/>
            <person name="Brown T."/>
            <person name="Cohen L."/>
        </authorList>
    </citation>
    <scope>NUCLEOTIDE SEQUENCE</scope>
    <source>
        <strain evidence="1">MM31A-1</strain>
    </source>
</reference>
<gene>
    <name evidence="1" type="ORF">CDEB00056_LOCUS23484</name>
</gene>